<name>A0A2P2PQR2_RHIMU</name>
<proteinExistence type="predicted"/>
<accession>A0A2P2PQR2</accession>
<evidence type="ECO:0000313" key="1">
    <source>
        <dbReference type="EMBL" id="MBX57078.1"/>
    </source>
</evidence>
<dbReference type="AlphaFoldDB" id="A0A2P2PQR2"/>
<reference evidence="1" key="1">
    <citation type="submission" date="2018-02" db="EMBL/GenBank/DDBJ databases">
        <title>Rhizophora mucronata_Transcriptome.</title>
        <authorList>
            <person name="Meera S.P."/>
            <person name="Sreeshan A."/>
            <person name="Augustine A."/>
        </authorList>
    </citation>
    <scope>NUCLEOTIDE SEQUENCE</scope>
    <source>
        <tissue evidence="1">Leaf</tissue>
    </source>
</reference>
<protein>
    <submittedName>
        <fullName evidence="1">Uncharacterized protein</fullName>
    </submittedName>
</protein>
<dbReference type="EMBL" id="GGEC01076594">
    <property type="protein sequence ID" value="MBX57078.1"/>
    <property type="molecule type" value="Transcribed_RNA"/>
</dbReference>
<sequence length="44" mass="5033">MILIIVYSNIANLQMLMRFECCQIPTLSLSVLMAKLVSNIDLYL</sequence>
<organism evidence="1">
    <name type="scientific">Rhizophora mucronata</name>
    <name type="common">Asiatic mangrove</name>
    <dbReference type="NCBI Taxonomy" id="61149"/>
    <lineage>
        <taxon>Eukaryota</taxon>
        <taxon>Viridiplantae</taxon>
        <taxon>Streptophyta</taxon>
        <taxon>Embryophyta</taxon>
        <taxon>Tracheophyta</taxon>
        <taxon>Spermatophyta</taxon>
        <taxon>Magnoliopsida</taxon>
        <taxon>eudicotyledons</taxon>
        <taxon>Gunneridae</taxon>
        <taxon>Pentapetalae</taxon>
        <taxon>rosids</taxon>
        <taxon>fabids</taxon>
        <taxon>Malpighiales</taxon>
        <taxon>Rhizophoraceae</taxon>
        <taxon>Rhizophora</taxon>
    </lineage>
</organism>